<dbReference type="Proteomes" id="UP001597371">
    <property type="component" value="Unassembled WGS sequence"/>
</dbReference>
<dbReference type="PANTHER" id="PTHR22602:SF0">
    <property type="entry name" value="TRANSFERASE CAF17, MITOCHONDRIAL-RELATED"/>
    <property type="match status" value="1"/>
</dbReference>
<dbReference type="Gene3D" id="3.30.1360.120">
    <property type="entry name" value="Probable tRNA modification gtpase trme, domain 1"/>
    <property type="match status" value="2"/>
</dbReference>
<keyword evidence="1" id="KW-0809">Transit peptide</keyword>
<comment type="caution">
    <text evidence="3">The sequence shown here is derived from an EMBL/GenBank/DDBJ whole genome shotgun (WGS) entry which is preliminary data.</text>
</comment>
<accession>A0ABW5CJM1</accession>
<dbReference type="RefSeq" id="WP_209736755.1">
    <property type="nucleotide sequence ID" value="NZ_CP072611.1"/>
</dbReference>
<dbReference type="Pfam" id="PF25455">
    <property type="entry name" value="Beta-barrel_CAF17_C"/>
    <property type="match status" value="1"/>
</dbReference>
<dbReference type="InterPro" id="IPR027266">
    <property type="entry name" value="TrmE/GcvT-like"/>
</dbReference>
<dbReference type="InterPro" id="IPR017703">
    <property type="entry name" value="YgfZ/GCV_T_CS"/>
</dbReference>
<proteinExistence type="predicted"/>
<evidence type="ECO:0000259" key="2">
    <source>
        <dbReference type="Pfam" id="PF25455"/>
    </source>
</evidence>
<dbReference type="InterPro" id="IPR057460">
    <property type="entry name" value="CAF17_C"/>
</dbReference>
<dbReference type="EMBL" id="JBHUIJ010000006">
    <property type="protein sequence ID" value="MFD2237106.1"/>
    <property type="molecule type" value="Genomic_DNA"/>
</dbReference>
<organism evidence="3 4">
    <name type="scientific">Aureimonas populi</name>
    <dbReference type="NCBI Taxonomy" id="1701758"/>
    <lineage>
        <taxon>Bacteria</taxon>
        <taxon>Pseudomonadati</taxon>
        <taxon>Pseudomonadota</taxon>
        <taxon>Alphaproteobacteria</taxon>
        <taxon>Hyphomicrobiales</taxon>
        <taxon>Aurantimonadaceae</taxon>
        <taxon>Aureimonas</taxon>
    </lineage>
</organism>
<reference evidence="4" key="1">
    <citation type="journal article" date="2019" name="Int. J. Syst. Evol. Microbiol.">
        <title>The Global Catalogue of Microorganisms (GCM) 10K type strain sequencing project: providing services to taxonomists for standard genome sequencing and annotation.</title>
        <authorList>
            <consortium name="The Broad Institute Genomics Platform"/>
            <consortium name="The Broad Institute Genome Sequencing Center for Infectious Disease"/>
            <person name="Wu L."/>
            <person name="Ma J."/>
        </authorList>
    </citation>
    <scope>NUCLEOTIDE SEQUENCE [LARGE SCALE GENOMIC DNA]</scope>
    <source>
        <strain evidence="4">ZS-35-S2</strain>
    </source>
</reference>
<dbReference type="SUPFAM" id="SSF103025">
    <property type="entry name" value="Folate-binding domain"/>
    <property type="match status" value="1"/>
</dbReference>
<name>A0ABW5CJM1_9HYPH</name>
<evidence type="ECO:0000313" key="3">
    <source>
        <dbReference type="EMBL" id="MFD2237106.1"/>
    </source>
</evidence>
<keyword evidence="4" id="KW-1185">Reference proteome</keyword>
<evidence type="ECO:0000256" key="1">
    <source>
        <dbReference type="ARBA" id="ARBA00022946"/>
    </source>
</evidence>
<dbReference type="NCBIfam" id="TIGR03317">
    <property type="entry name" value="ygfZ_signature"/>
    <property type="match status" value="1"/>
</dbReference>
<gene>
    <name evidence="3" type="ORF">ACFSKQ_06435</name>
</gene>
<dbReference type="PANTHER" id="PTHR22602">
    <property type="entry name" value="TRANSFERASE CAF17, MITOCHONDRIAL-RELATED"/>
    <property type="match status" value="1"/>
</dbReference>
<evidence type="ECO:0000313" key="4">
    <source>
        <dbReference type="Proteomes" id="UP001597371"/>
    </source>
</evidence>
<protein>
    <submittedName>
        <fullName evidence="3">YgfZ/GcvT domain-containing protein</fullName>
    </submittedName>
</protein>
<dbReference type="InterPro" id="IPR045179">
    <property type="entry name" value="YgfZ/GcvT"/>
</dbReference>
<sequence length="276" mass="29279">MPSAPLPDRAILTVTGEDAGHFLQNLITADLDMLGEGEARPAALLTPQGKILFDFLVSRIEGGFRLDVAGVARADLLKRLTLYKLRSKVALAPGEEAVGVSWEEAGEDGLVDRRFTQGNVRRHYGEPLAGDAQDFHALRIAAGIMEAEADFPASDVFPHDVLLDQNDGVSFRKGCYVGQEVVSRMQHRGTARRRVMVLRAESHITPGANVEVGGRTVGTVLAAAGTVAAALVRIDKVAGALRAGEELVVDGVPAQAEIPEWAGYALPEEAPAGDAS</sequence>
<feature type="domain" description="CAF17 C-terminal" evidence="2">
    <location>
        <begin position="192"/>
        <end position="263"/>
    </location>
</feature>